<sequence length="64" mass="7681">MKAQVGRYFFGRHRSLWGIWQWDHVTENSASGIFIKDVYSYAEAVREIYRLNGWGEPKNINRQF</sequence>
<reference evidence="1 2" key="1">
    <citation type="submission" date="2018-06" db="EMBL/GenBank/DDBJ databases">
        <authorList>
            <consortium name="Pathogen Informatics"/>
            <person name="Doyle S."/>
        </authorList>
    </citation>
    <scope>NUCLEOTIDE SEQUENCE [LARGE SCALE GENOMIC DNA]</scope>
    <source>
        <strain evidence="1 2">NCTC11190</strain>
    </source>
</reference>
<accession>A0A379MSU8</accession>
<name>A0A379MSU8_9BACT</name>
<protein>
    <submittedName>
        <fullName evidence="1">Uncharacterized protein</fullName>
    </submittedName>
</protein>
<dbReference type="Proteomes" id="UP000255233">
    <property type="component" value="Unassembled WGS sequence"/>
</dbReference>
<dbReference type="STRING" id="880526.GCA_000427365_01975"/>
<evidence type="ECO:0000313" key="2">
    <source>
        <dbReference type="Proteomes" id="UP000255233"/>
    </source>
</evidence>
<proteinExistence type="predicted"/>
<organism evidence="1 2">
    <name type="scientific">Rikenella microfusus</name>
    <dbReference type="NCBI Taxonomy" id="28139"/>
    <lineage>
        <taxon>Bacteria</taxon>
        <taxon>Pseudomonadati</taxon>
        <taxon>Bacteroidota</taxon>
        <taxon>Bacteroidia</taxon>
        <taxon>Bacteroidales</taxon>
        <taxon>Rikenellaceae</taxon>
        <taxon>Rikenella</taxon>
    </lineage>
</organism>
<dbReference type="EMBL" id="UGVL01000001">
    <property type="protein sequence ID" value="SUE34613.1"/>
    <property type="molecule type" value="Genomic_DNA"/>
</dbReference>
<dbReference type="OrthoDB" id="997772at2"/>
<dbReference type="AlphaFoldDB" id="A0A379MSU8"/>
<evidence type="ECO:0000313" key="1">
    <source>
        <dbReference type="EMBL" id="SUE34613.1"/>
    </source>
</evidence>
<dbReference type="RefSeq" id="WP_147288479.1">
    <property type="nucleotide sequence ID" value="NZ_CANTWR010000003.1"/>
</dbReference>
<gene>
    <name evidence="1" type="ORF">NCTC11190_01845</name>
</gene>
<keyword evidence="2" id="KW-1185">Reference proteome</keyword>